<name>W4FK91_APHAT</name>
<accession>W4FK91</accession>
<protein>
    <submittedName>
        <fullName evidence="2">Uncharacterized protein</fullName>
    </submittedName>
</protein>
<dbReference type="PANTHER" id="PTHR37558">
    <property type="entry name" value="HTH CENPB-TYPE DOMAIN-CONTAINING PROTEIN"/>
    <property type="match status" value="1"/>
</dbReference>
<feature type="region of interest" description="Disordered" evidence="1">
    <location>
        <begin position="1"/>
        <end position="20"/>
    </location>
</feature>
<sequence>MTDQYDVQAEGKKKPAHRFTTPQDVDLLKEVMSICPHDAPYGQTSARWAEKATLASLRASGTDEEYDEREQLLQDLSDMIDMISNKKKATKEDKCKKMDKRESDDHTVRVAALTGMKRKSLGMKETTTILKKQRRR</sequence>
<dbReference type="GeneID" id="20818666"/>
<dbReference type="VEuPathDB" id="FungiDB:H257_16670"/>
<gene>
    <name evidence="2" type="ORF">H257_16670</name>
</gene>
<feature type="region of interest" description="Disordered" evidence="1">
    <location>
        <begin position="114"/>
        <end position="136"/>
    </location>
</feature>
<reference evidence="2" key="1">
    <citation type="submission" date="2013-12" db="EMBL/GenBank/DDBJ databases">
        <title>The Genome Sequence of Aphanomyces astaci APO3.</title>
        <authorList>
            <consortium name="The Broad Institute Genomics Platform"/>
            <person name="Russ C."/>
            <person name="Tyler B."/>
            <person name="van West P."/>
            <person name="Dieguez-Uribeondo J."/>
            <person name="Young S.K."/>
            <person name="Zeng Q."/>
            <person name="Gargeya S."/>
            <person name="Fitzgerald M."/>
            <person name="Abouelleil A."/>
            <person name="Alvarado L."/>
            <person name="Chapman S.B."/>
            <person name="Gainer-Dewar J."/>
            <person name="Goldberg J."/>
            <person name="Griggs A."/>
            <person name="Gujja S."/>
            <person name="Hansen M."/>
            <person name="Howarth C."/>
            <person name="Imamovic A."/>
            <person name="Ireland A."/>
            <person name="Larimer J."/>
            <person name="McCowan C."/>
            <person name="Murphy C."/>
            <person name="Pearson M."/>
            <person name="Poon T.W."/>
            <person name="Priest M."/>
            <person name="Roberts A."/>
            <person name="Saif S."/>
            <person name="Shea T."/>
            <person name="Sykes S."/>
            <person name="Wortman J."/>
            <person name="Nusbaum C."/>
            <person name="Birren B."/>
        </authorList>
    </citation>
    <scope>NUCLEOTIDE SEQUENCE [LARGE SCALE GENOMIC DNA]</scope>
    <source>
        <strain evidence="2">APO3</strain>
    </source>
</reference>
<dbReference type="PANTHER" id="PTHR37558:SF1">
    <property type="entry name" value="HTH CENPB-TYPE DOMAIN-CONTAINING PROTEIN"/>
    <property type="match status" value="1"/>
</dbReference>
<organism evidence="2">
    <name type="scientific">Aphanomyces astaci</name>
    <name type="common">Crayfish plague agent</name>
    <dbReference type="NCBI Taxonomy" id="112090"/>
    <lineage>
        <taxon>Eukaryota</taxon>
        <taxon>Sar</taxon>
        <taxon>Stramenopiles</taxon>
        <taxon>Oomycota</taxon>
        <taxon>Saprolegniomycetes</taxon>
        <taxon>Saprolegniales</taxon>
        <taxon>Verrucalvaceae</taxon>
        <taxon>Aphanomyces</taxon>
    </lineage>
</organism>
<dbReference type="RefSeq" id="XP_009843497.1">
    <property type="nucleotide sequence ID" value="XM_009845195.1"/>
</dbReference>
<dbReference type="AlphaFoldDB" id="W4FK91"/>
<dbReference type="OrthoDB" id="78571at2759"/>
<evidence type="ECO:0000313" key="2">
    <source>
        <dbReference type="EMBL" id="ETV67128.1"/>
    </source>
</evidence>
<proteinExistence type="predicted"/>
<evidence type="ECO:0000256" key="1">
    <source>
        <dbReference type="SAM" id="MobiDB-lite"/>
    </source>
</evidence>
<dbReference type="EMBL" id="KI913202">
    <property type="protein sequence ID" value="ETV67128.1"/>
    <property type="molecule type" value="Genomic_DNA"/>
</dbReference>